<feature type="region of interest" description="Disordered" evidence="1">
    <location>
        <begin position="465"/>
        <end position="686"/>
    </location>
</feature>
<evidence type="ECO:0000313" key="3">
    <source>
        <dbReference type="EMBL" id="KFM28469.1"/>
    </source>
</evidence>
<dbReference type="EMBL" id="KL662169">
    <property type="protein sequence ID" value="KFM28469.1"/>
    <property type="molecule type" value="Genomic_DNA"/>
</dbReference>
<dbReference type="PROSITE" id="PS51746">
    <property type="entry name" value="PPM_2"/>
    <property type="match status" value="1"/>
</dbReference>
<dbReference type="InterPro" id="IPR015655">
    <property type="entry name" value="PP2C"/>
</dbReference>
<organism evidence="3 4">
    <name type="scientific">Auxenochlorella protothecoides</name>
    <name type="common">Green microalga</name>
    <name type="synonym">Chlorella protothecoides</name>
    <dbReference type="NCBI Taxonomy" id="3075"/>
    <lineage>
        <taxon>Eukaryota</taxon>
        <taxon>Viridiplantae</taxon>
        <taxon>Chlorophyta</taxon>
        <taxon>core chlorophytes</taxon>
        <taxon>Trebouxiophyceae</taxon>
        <taxon>Chlorellales</taxon>
        <taxon>Chlorellaceae</taxon>
        <taxon>Auxenochlorella</taxon>
    </lineage>
</organism>
<reference evidence="3 4" key="1">
    <citation type="journal article" date="2014" name="BMC Genomics">
        <title>Oil accumulation mechanisms of the oleaginous microalga Chlorella protothecoides revealed through its genome, transcriptomes, and proteomes.</title>
        <authorList>
            <person name="Gao C."/>
            <person name="Wang Y."/>
            <person name="Shen Y."/>
            <person name="Yan D."/>
            <person name="He X."/>
            <person name="Dai J."/>
            <person name="Wu Q."/>
        </authorList>
    </citation>
    <scope>NUCLEOTIDE SEQUENCE [LARGE SCALE GENOMIC DNA]</scope>
    <source>
        <strain evidence="3 4">0710</strain>
    </source>
</reference>
<dbReference type="GeneID" id="23612376"/>
<dbReference type="CDD" id="cd00143">
    <property type="entry name" value="PP2Cc"/>
    <property type="match status" value="1"/>
</dbReference>
<feature type="compositionally biased region" description="Polar residues" evidence="1">
    <location>
        <begin position="533"/>
        <end position="549"/>
    </location>
</feature>
<protein>
    <recommendedName>
        <fullName evidence="2">PPM-type phosphatase domain-containing protein</fullName>
    </recommendedName>
</protein>
<evidence type="ECO:0000259" key="2">
    <source>
        <dbReference type="PROSITE" id="PS51746"/>
    </source>
</evidence>
<dbReference type="SUPFAM" id="SSF81606">
    <property type="entry name" value="PP2C-like"/>
    <property type="match status" value="1"/>
</dbReference>
<dbReference type="GO" id="GO:0004722">
    <property type="term" value="F:protein serine/threonine phosphatase activity"/>
    <property type="evidence" value="ECO:0007669"/>
    <property type="project" value="InterPro"/>
</dbReference>
<feature type="compositionally biased region" description="Low complexity" evidence="1">
    <location>
        <begin position="505"/>
        <end position="527"/>
    </location>
</feature>
<dbReference type="RefSeq" id="XP_011401484.1">
    <property type="nucleotide sequence ID" value="XM_011403182.1"/>
</dbReference>
<dbReference type="OrthoDB" id="10264738at2759"/>
<feature type="region of interest" description="Disordered" evidence="1">
    <location>
        <begin position="417"/>
        <end position="439"/>
    </location>
</feature>
<dbReference type="AlphaFoldDB" id="A0A087SRW5"/>
<dbReference type="KEGG" id="apro:F751_0985"/>
<feature type="compositionally biased region" description="Gly residues" evidence="1">
    <location>
        <begin position="468"/>
        <end position="480"/>
    </location>
</feature>
<gene>
    <name evidence="3" type="ORF">F751_0985</name>
</gene>
<accession>A0A087SRW5</accession>
<evidence type="ECO:0000256" key="1">
    <source>
        <dbReference type="SAM" id="MobiDB-lite"/>
    </source>
</evidence>
<dbReference type="Pfam" id="PF00481">
    <property type="entry name" value="PP2C"/>
    <property type="match status" value="1"/>
</dbReference>
<dbReference type="Proteomes" id="UP000028924">
    <property type="component" value="Unassembled WGS sequence"/>
</dbReference>
<feature type="region of interest" description="Disordered" evidence="1">
    <location>
        <begin position="41"/>
        <end position="79"/>
    </location>
</feature>
<proteinExistence type="predicted"/>
<dbReference type="InterPro" id="IPR036457">
    <property type="entry name" value="PPM-type-like_dom_sf"/>
</dbReference>
<name>A0A087SRW5_AUXPR</name>
<dbReference type="InterPro" id="IPR001932">
    <property type="entry name" value="PPM-type_phosphatase-like_dom"/>
</dbReference>
<feature type="domain" description="PPM-type phosphatase" evidence="2">
    <location>
        <begin position="54"/>
        <end position="285"/>
    </location>
</feature>
<evidence type="ECO:0000313" key="4">
    <source>
        <dbReference type="Proteomes" id="UP000028924"/>
    </source>
</evidence>
<sequence length="708" mass="72259">MVAQVSAIQVPAGGGWPVVVAAQGAGVHRGEDVAILEANRPWPGAAEPSGHSTDSAATGPPANGLANGGSAHSTPHSHHRPAEATYSVFARALVETLVELNWLFAGHGVVAGCTATIVLQVGWLLTAAGVGDSRALLDLGSEVVHLTEDHRVASHKGERRRLEGAGARVAPIHVSGYGPAASANEGIGPLRVWPGGLCLSRAVGDFDVGKVVLPFPHVKQVLVPETGARLYVASDGLWDAFERDTKVASMARAWSPDAAPSRLINAVLSLYEGLKDDTTILVADLLPPGQTFADVCAPHTAMAAVLRQGQRLAAADASRSGVKPRPKVRVLVDADVAGLLGLMAAKGEAVGAGGGAAEDAAEWYDANVGAELIRVTEEAAQEWRRAMTCRYNGQYVPEPEPSTRWARGFPVALRDAAPGEAAPKDGGDEGEAPSPAMSRSVSTFFRSSVAQDGDDYAAKFGHYKTVPGRGGGTRAAGAGHGAEVDGSTSVRVRTPAQAPPPPSPSASNPSVHVGAARAGARAGVARGSPLERSASSSIGEGTPPGSQDPSVRVGSPLSGPGAHGDEEPEGLALLVARESSRDNPRVHFGRQDSLQEAGGGGVMPPPAEEGEEGTRRRGAPAGAGPSSPPLAGLRPVRVVRRQSGTLTLEPAPSPQLAAPGTSSPRDIALSGGAWEQGRDASPCTPDVALDAALGSSGSRSKMPVILEA</sequence>
<keyword evidence="4" id="KW-1185">Reference proteome</keyword>
<dbReference type="eggNOG" id="KOG0698">
    <property type="taxonomic scope" value="Eukaryota"/>
</dbReference>
<dbReference type="PANTHER" id="PTHR47992">
    <property type="entry name" value="PROTEIN PHOSPHATASE"/>
    <property type="match status" value="1"/>
</dbReference>
<dbReference type="SMART" id="SM00332">
    <property type="entry name" value="PP2Cc"/>
    <property type="match status" value="1"/>
</dbReference>
<dbReference type="Gene3D" id="3.60.40.10">
    <property type="entry name" value="PPM-type phosphatase domain"/>
    <property type="match status" value="1"/>
</dbReference>